<evidence type="ECO:0000256" key="6">
    <source>
        <dbReference type="SAM" id="MobiDB-lite"/>
    </source>
</evidence>
<dbReference type="SMART" id="SM00271">
    <property type="entry name" value="DnaJ"/>
    <property type="match status" value="1"/>
</dbReference>
<dbReference type="OrthoDB" id="10250354at2759"/>
<comment type="subcellular location">
    <subcellularLocation>
        <location evidence="5">Endomembrane system</location>
        <topology evidence="5">Single-pass membrane protein</topology>
    </subcellularLocation>
</comment>
<dbReference type="InterPro" id="IPR052606">
    <property type="entry name" value="DnaJ_domain_protein"/>
</dbReference>
<proteinExistence type="predicted"/>
<dbReference type="InterPro" id="IPR018253">
    <property type="entry name" value="DnaJ_domain_CS"/>
</dbReference>
<dbReference type="CDD" id="cd00167">
    <property type="entry name" value="SANT"/>
    <property type="match status" value="1"/>
</dbReference>
<keyword evidence="2 8" id="KW-0732">Signal</keyword>
<feature type="signal peptide" evidence="8">
    <location>
        <begin position="1"/>
        <end position="19"/>
    </location>
</feature>
<evidence type="ECO:0000256" key="1">
    <source>
        <dbReference type="ARBA" id="ARBA00022692"/>
    </source>
</evidence>
<dbReference type="PROSITE" id="PS50090">
    <property type="entry name" value="MYB_LIKE"/>
    <property type="match status" value="1"/>
</dbReference>
<feature type="domain" description="J" evidence="9">
    <location>
        <begin position="39"/>
        <end position="103"/>
    </location>
</feature>
<dbReference type="PROSITE" id="PS50076">
    <property type="entry name" value="DNAJ_2"/>
    <property type="match status" value="1"/>
</dbReference>
<dbReference type="InterPro" id="IPR009057">
    <property type="entry name" value="Homeodomain-like_sf"/>
</dbReference>
<organism evidence="11 13">
    <name type="scientific">Rotaria sordida</name>
    <dbReference type="NCBI Taxonomy" id="392033"/>
    <lineage>
        <taxon>Eukaryota</taxon>
        <taxon>Metazoa</taxon>
        <taxon>Spiralia</taxon>
        <taxon>Gnathifera</taxon>
        <taxon>Rotifera</taxon>
        <taxon>Eurotatoria</taxon>
        <taxon>Bdelloidea</taxon>
        <taxon>Philodinida</taxon>
        <taxon>Philodinidae</taxon>
        <taxon>Rotaria</taxon>
    </lineage>
</organism>
<sequence length="447" mass="52215">MKYQLCLLLLIIRIDLISAWETYELDLFDLVEELGLNTNFYDFIGVGKTAELSEVKKAYRKLSLLWHPDKSNEPDAEQKFRHLVAVYEILKDEQRRARYDRILIEGLPKWNQPMYYFRRARKLRIWEIFTILTLIFTIGHYLVLWASYFESTLTTNERSMNVRKRLEKKMKKSSKIKDIDQNMIDEEVARILPGVASPQLIDILPIKFAYFLVNHQFLIPYIKNFLHIIINYRRQSSSIESVPPSDDDNNEHQIIKKSPVVRQNDIVPEMATNRNAPAVSYLITTTTSSSENNQSSDSQNLTRPWSDEEKQLLCKSIVRFPPGTPRRWEKIADTINRPTSQVIDMAKQIQNTVGSNNNILQDTHSSFSTKVTIDQNLITERQQCESVSDWSQDDQHLLECALKTVPKDTPGIDRWEQIARCIPGKTREQCLARYRYIVQLVKAKKMA</sequence>
<dbReference type="SUPFAM" id="SSF46689">
    <property type="entry name" value="Homeodomain-like"/>
    <property type="match status" value="2"/>
</dbReference>
<keyword evidence="4 7" id="KW-0472">Membrane</keyword>
<dbReference type="EMBL" id="CAJOAX010000031">
    <property type="protein sequence ID" value="CAF3486100.1"/>
    <property type="molecule type" value="Genomic_DNA"/>
</dbReference>
<dbReference type="Proteomes" id="UP000663823">
    <property type="component" value="Unassembled WGS sequence"/>
</dbReference>
<feature type="region of interest" description="Disordered" evidence="6">
    <location>
        <begin position="286"/>
        <end position="305"/>
    </location>
</feature>
<dbReference type="Gene3D" id="1.10.10.60">
    <property type="entry name" value="Homeodomain-like"/>
    <property type="match status" value="2"/>
</dbReference>
<dbReference type="SUPFAM" id="SSF46565">
    <property type="entry name" value="Chaperone J-domain"/>
    <property type="match status" value="1"/>
</dbReference>
<dbReference type="PANTHER" id="PTHR44653">
    <property type="entry name" value="DNAJ HOMOLOG SUBFAMILY C MEMBER 1"/>
    <property type="match status" value="1"/>
</dbReference>
<evidence type="ECO:0000259" key="10">
    <source>
        <dbReference type="PROSITE" id="PS50090"/>
    </source>
</evidence>
<evidence type="ECO:0000313" key="11">
    <source>
        <dbReference type="EMBL" id="CAF0737098.1"/>
    </source>
</evidence>
<feature type="chain" id="PRO_5036222451" evidence="8">
    <location>
        <begin position="20"/>
        <end position="447"/>
    </location>
</feature>
<comment type="caution">
    <text evidence="11">The sequence shown here is derived from an EMBL/GenBank/DDBJ whole genome shotgun (WGS) entry which is preliminary data.</text>
</comment>
<dbReference type="GO" id="GO:0012505">
    <property type="term" value="C:endomembrane system"/>
    <property type="evidence" value="ECO:0007669"/>
    <property type="project" value="UniProtKB-SubCell"/>
</dbReference>
<keyword evidence="1 7" id="KW-0812">Transmembrane</keyword>
<dbReference type="SMART" id="SM00717">
    <property type="entry name" value="SANT"/>
    <property type="match status" value="2"/>
</dbReference>
<dbReference type="Gene3D" id="1.10.287.110">
    <property type="entry name" value="DnaJ domain"/>
    <property type="match status" value="1"/>
</dbReference>
<feature type="domain" description="Myb-like" evidence="10">
    <location>
        <begin position="388"/>
        <end position="438"/>
    </location>
</feature>
<evidence type="ECO:0000313" key="12">
    <source>
        <dbReference type="EMBL" id="CAF3486100.1"/>
    </source>
</evidence>
<dbReference type="PRINTS" id="PR00625">
    <property type="entry name" value="JDOMAIN"/>
</dbReference>
<dbReference type="InterPro" id="IPR036869">
    <property type="entry name" value="J_dom_sf"/>
</dbReference>
<evidence type="ECO:0000256" key="4">
    <source>
        <dbReference type="ARBA" id="ARBA00023136"/>
    </source>
</evidence>
<dbReference type="Proteomes" id="UP000663882">
    <property type="component" value="Unassembled WGS sequence"/>
</dbReference>
<evidence type="ECO:0000256" key="5">
    <source>
        <dbReference type="ARBA" id="ARBA00037847"/>
    </source>
</evidence>
<dbReference type="AlphaFoldDB" id="A0A813NGH4"/>
<dbReference type="Pfam" id="PF00226">
    <property type="entry name" value="DnaJ"/>
    <property type="match status" value="1"/>
</dbReference>
<evidence type="ECO:0000256" key="7">
    <source>
        <dbReference type="SAM" id="Phobius"/>
    </source>
</evidence>
<dbReference type="InterPro" id="IPR001005">
    <property type="entry name" value="SANT/Myb"/>
</dbReference>
<gene>
    <name evidence="12" type="ORF">OTI717_LOCUS830</name>
    <name evidence="11" type="ORF">RFH988_LOCUS502</name>
</gene>
<dbReference type="EMBL" id="CAJNOO010000008">
    <property type="protein sequence ID" value="CAF0737098.1"/>
    <property type="molecule type" value="Genomic_DNA"/>
</dbReference>
<feature type="compositionally biased region" description="Low complexity" evidence="6">
    <location>
        <begin position="286"/>
        <end position="300"/>
    </location>
</feature>
<dbReference type="Pfam" id="PF23082">
    <property type="entry name" value="Myb_DNA-binding_2"/>
    <property type="match status" value="1"/>
</dbReference>
<keyword evidence="3 7" id="KW-1133">Transmembrane helix</keyword>
<accession>A0A813NGH4</accession>
<dbReference type="Pfam" id="PF00249">
    <property type="entry name" value="Myb_DNA-binding"/>
    <property type="match status" value="1"/>
</dbReference>
<dbReference type="InterPro" id="IPR001623">
    <property type="entry name" value="DnaJ_domain"/>
</dbReference>
<evidence type="ECO:0000313" key="13">
    <source>
        <dbReference type="Proteomes" id="UP000663882"/>
    </source>
</evidence>
<protein>
    <submittedName>
        <fullName evidence="11">Uncharacterized protein</fullName>
    </submittedName>
</protein>
<dbReference type="PANTHER" id="PTHR44653:SF2">
    <property type="entry name" value="DNAJ HOMOLOG SUBFAMILY C MEMBER 1"/>
    <property type="match status" value="1"/>
</dbReference>
<evidence type="ECO:0000259" key="9">
    <source>
        <dbReference type="PROSITE" id="PS50076"/>
    </source>
</evidence>
<feature type="transmembrane region" description="Helical" evidence="7">
    <location>
        <begin position="125"/>
        <end position="149"/>
    </location>
</feature>
<evidence type="ECO:0000256" key="8">
    <source>
        <dbReference type="SAM" id="SignalP"/>
    </source>
</evidence>
<evidence type="ECO:0000256" key="2">
    <source>
        <dbReference type="ARBA" id="ARBA00022729"/>
    </source>
</evidence>
<dbReference type="PROSITE" id="PS00636">
    <property type="entry name" value="DNAJ_1"/>
    <property type="match status" value="1"/>
</dbReference>
<reference evidence="11" key="1">
    <citation type="submission" date="2021-02" db="EMBL/GenBank/DDBJ databases">
        <authorList>
            <person name="Nowell W R."/>
        </authorList>
    </citation>
    <scope>NUCLEOTIDE SEQUENCE</scope>
</reference>
<evidence type="ECO:0000256" key="3">
    <source>
        <dbReference type="ARBA" id="ARBA00022989"/>
    </source>
</evidence>
<name>A0A813NGH4_9BILA</name>
<dbReference type="CDD" id="cd06257">
    <property type="entry name" value="DnaJ"/>
    <property type="match status" value="1"/>
</dbReference>